<keyword evidence="2" id="KW-1185">Reference proteome</keyword>
<dbReference type="Proteomes" id="UP001304970">
    <property type="component" value="Chromosome"/>
</dbReference>
<reference evidence="1 2" key="1">
    <citation type="submission" date="2023-07" db="EMBL/GenBank/DDBJ databases">
        <title>Closed genome sequence of Methanosarcinaceae archaeon Am2.</title>
        <authorList>
            <person name="Poehlein A."/>
            <person name="Protasov E."/>
            <person name="Platt K."/>
            <person name="Reeh H."/>
            <person name="Daniel R."/>
            <person name="Brune A."/>
        </authorList>
    </citation>
    <scope>NUCLEOTIDE SEQUENCE [LARGE SCALE GENOMIC DNA]</scope>
    <source>
        <strain evidence="1 2">Am2</strain>
    </source>
</reference>
<evidence type="ECO:0008006" key="3">
    <source>
        <dbReference type="Google" id="ProtNLM"/>
    </source>
</evidence>
<dbReference type="InterPro" id="IPR029063">
    <property type="entry name" value="SAM-dependent_MTases_sf"/>
</dbReference>
<dbReference type="GeneID" id="89228180"/>
<evidence type="ECO:0000313" key="2">
    <source>
        <dbReference type="Proteomes" id="UP001304970"/>
    </source>
</evidence>
<dbReference type="Gene3D" id="3.40.50.150">
    <property type="entry name" value="Vaccinia Virus protein VP39"/>
    <property type="match status" value="1"/>
</dbReference>
<accession>A0AA96V5D1</accession>
<name>A0AA96V5D1_9EURY</name>
<gene>
    <name evidence="1" type="ORF">MsAm2_07620</name>
</gene>
<dbReference type="RefSeq" id="WP_338098447.1">
    <property type="nucleotide sequence ID" value="NZ_CP131061.1"/>
</dbReference>
<proteinExistence type="predicted"/>
<dbReference type="EMBL" id="CP131061">
    <property type="protein sequence ID" value="WNY26979.1"/>
    <property type="molecule type" value="Genomic_DNA"/>
</dbReference>
<organism evidence="1 2">
    <name type="scientific">Methanolapillus ohkumae</name>
    <dbReference type="NCBI Taxonomy" id="3028298"/>
    <lineage>
        <taxon>Archaea</taxon>
        <taxon>Methanobacteriati</taxon>
        <taxon>Methanobacteriota</taxon>
        <taxon>Stenosarchaea group</taxon>
        <taxon>Methanomicrobia</taxon>
        <taxon>Methanosarcinales</taxon>
        <taxon>Methanosarcinaceae</taxon>
        <taxon>Methanolapillus</taxon>
    </lineage>
</organism>
<dbReference type="AlphaFoldDB" id="A0AA96V5D1"/>
<protein>
    <recommendedName>
        <fullName evidence="3">Cobalt-precorrin-6Y C(15)-methyltransferase</fullName>
    </recommendedName>
</protein>
<sequence>MRELIGVSGGPTKPEIVAVSLFKLDIRDGDVFADVGCGTG</sequence>
<dbReference type="SUPFAM" id="SSF53335">
    <property type="entry name" value="S-adenosyl-L-methionine-dependent methyltransferases"/>
    <property type="match status" value="1"/>
</dbReference>
<evidence type="ECO:0000313" key="1">
    <source>
        <dbReference type="EMBL" id="WNY26979.1"/>
    </source>
</evidence>